<sequence length="324" mass="35591">MDFGVQFVQKIGVIVQKPSNDPLSDVASLVQLRGRSSVRLEIGNEWAMRFVPEASKLNVIQQGECWVEIEGMSEKMSVGDCLFVKAGVPFVLASDLVIDPVNASEFFAEPENARLNSNISDVVILGGSFEFEADHGDVLTEILPDYLVIKKNHAESSILAGLLAQLDNEWRAARAGSRAICDDLIRLIFFHALRIHFERSPHLAPGWFAAIVEPGLGAAMAAIHSDPSHHWTVSELARIAGKSRSAFAERFVAVVGVGPVTYASDWRLRLAAVMLTRSKKSVTFVARAFGYLSDSAFGTAFRRKFGVSPGRYSRQSTNRVATRR</sequence>
<dbReference type="Gene3D" id="1.10.10.60">
    <property type="entry name" value="Homeodomain-like"/>
    <property type="match status" value="2"/>
</dbReference>
<dbReference type="Proteomes" id="UP000776651">
    <property type="component" value="Unassembled WGS sequence"/>
</dbReference>
<evidence type="ECO:0000256" key="1">
    <source>
        <dbReference type="ARBA" id="ARBA00023015"/>
    </source>
</evidence>
<evidence type="ECO:0000259" key="4">
    <source>
        <dbReference type="PROSITE" id="PS01124"/>
    </source>
</evidence>
<accession>A0ABS7JK85</accession>
<dbReference type="SMART" id="SM00342">
    <property type="entry name" value="HTH_ARAC"/>
    <property type="match status" value="1"/>
</dbReference>
<dbReference type="InterPro" id="IPR009057">
    <property type="entry name" value="Homeodomain-like_sf"/>
</dbReference>
<dbReference type="InterPro" id="IPR018062">
    <property type="entry name" value="HTH_AraC-typ_CS"/>
</dbReference>
<keyword evidence="1" id="KW-0805">Transcription regulation</keyword>
<organism evidence="5 6">
    <name type="scientific">Qipengyuania pacifica</name>
    <dbReference type="NCBI Taxonomy" id="2860199"/>
    <lineage>
        <taxon>Bacteria</taxon>
        <taxon>Pseudomonadati</taxon>
        <taxon>Pseudomonadota</taxon>
        <taxon>Alphaproteobacteria</taxon>
        <taxon>Sphingomonadales</taxon>
        <taxon>Erythrobacteraceae</taxon>
        <taxon>Qipengyuania</taxon>
    </lineage>
</organism>
<comment type="caution">
    <text evidence="5">The sequence shown here is derived from an EMBL/GenBank/DDBJ whole genome shotgun (WGS) entry which is preliminary data.</text>
</comment>
<proteinExistence type="predicted"/>
<feature type="domain" description="HTH araC/xylS-type" evidence="4">
    <location>
        <begin position="217"/>
        <end position="315"/>
    </location>
</feature>
<dbReference type="Pfam" id="PF12833">
    <property type="entry name" value="HTH_18"/>
    <property type="match status" value="1"/>
</dbReference>
<dbReference type="SUPFAM" id="SSF46689">
    <property type="entry name" value="Homeodomain-like"/>
    <property type="match status" value="2"/>
</dbReference>
<gene>
    <name evidence="5" type="ORF">K3177_15000</name>
</gene>
<dbReference type="Pfam" id="PF12852">
    <property type="entry name" value="Cupin_6"/>
    <property type="match status" value="1"/>
</dbReference>
<keyword evidence="6" id="KW-1185">Reference proteome</keyword>
<dbReference type="PROSITE" id="PS01124">
    <property type="entry name" value="HTH_ARAC_FAMILY_2"/>
    <property type="match status" value="1"/>
</dbReference>
<name>A0ABS7JK85_9SPHN</name>
<reference evidence="5 6" key="1">
    <citation type="submission" date="2021-08" db="EMBL/GenBank/DDBJ databases">
        <title>Comparative Genomics Analysis of the Genus Qipengyuania Reveals Extensive Genetic Diversity and Metabolic Versatility, Including the Description of Fifteen Novel Species.</title>
        <authorList>
            <person name="Liu Y."/>
        </authorList>
    </citation>
    <scope>NUCLEOTIDE SEQUENCE [LARGE SCALE GENOMIC DNA]</scope>
    <source>
        <strain evidence="5 6">GH25</strain>
    </source>
</reference>
<evidence type="ECO:0000256" key="3">
    <source>
        <dbReference type="ARBA" id="ARBA00023163"/>
    </source>
</evidence>
<keyword evidence="3" id="KW-0804">Transcription</keyword>
<dbReference type="EMBL" id="JAIGNQ010000004">
    <property type="protein sequence ID" value="MBX7489814.1"/>
    <property type="molecule type" value="Genomic_DNA"/>
</dbReference>
<keyword evidence="2" id="KW-0238">DNA-binding</keyword>
<evidence type="ECO:0000256" key="2">
    <source>
        <dbReference type="ARBA" id="ARBA00023125"/>
    </source>
</evidence>
<dbReference type="InterPro" id="IPR032783">
    <property type="entry name" value="AraC_lig"/>
</dbReference>
<dbReference type="InterPro" id="IPR050204">
    <property type="entry name" value="AraC_XylS_family_regulators"/>
</dbReference>
<evidence type="ECO:0000313" key="5">
    <source>
        <dbReference type="EMBL" id="MBX7489814.1"/>
    </source>
</evidence>
<dbReference type="PANTHER" id="PTHR46796:SF7">
    <property type="entry name" value="ARAC FAMILY TRANSCRIPTIONAL REGULATOR"/>
    <property type="match status" value="1"/>
</dbReference>
<dbReference type="PROSITE" id="PS00041">
    <property type="entry name" value="HTH_ARAC_FAMILY_1"/>
    <property type="match status" value="1"/>
</dbReference>
<dbReference type="PANTHER" id="PTHR46796">
    <property type="entry name" value="HTH-TYPE TRANSCRIPTIONAL ACTIVATOR RHAS-RELATED"/>
    <property type="match status" value="1"/>
</dbReference>
<protein>
    <submittedName>
        <fullName evidence="5">AraC family transcriptional regulator</fullName>
    </submittedName>
</protein>
<dbReference type="RefSeq" id="WP_221598882.1">
    <property type="nucleotide sequence ID" value="NZ_JAIGNQ010000004.1"/>
</dbReference>
<dbReference type="InterPro" id="IPR018060">
    <property type="entry name" value="HTH_AraC"/>
</dbReference>
<evidence type="ECO:0000313" key="6">
    <source>
        <dbReference type="Proteomes" id="UP000776651"/>
    </source>
</evidence>